<gene>
    <name evidence="3" type="ORF">KTQ36_05375</name>
</gene>
<dbReference type="PANTHER" id="PTHR43096">
    <property type="entry name" value="DNAJ HOMOLOG 1, MITOCHONDRIAL-RELATED"/>
    <property type="match status" value="1"/>
</dbReference>
<comment type="caution">
    <text evidence="3">The sequence shown here is derived from an EMBL/GenBank/DDBJ whole genome shotgun (WGS) entry which is preliminary data.</text>
</comment>
<dbReference type="SMART" id="SM00271">
    <property type="entry name" value="DnaJ"/>
    <property type="match status" value="1"/>
</dbReference>
<dbReference type="Proteomes" id="UP000698028">
    <property type="component" value="Unassembled WGS sequence"/>
</dbReference>
<keyword evidence="4" id="KW-1185">Reference proteome</keyword>
<proteinExistence type="predicted"/>
<dbReference type="RefSeq" id="WP_218632689.1">
    <property type="nucleotide sequence ID" value="NZ_JAHVAH010000001.1"/>
</dbReference>
<evidence type="ECO:0000313" key="4">
    <source>
        <dbReference type="Proteomes" id="UP000698028"/>
    </source>
</evidence>
<name>A0ABS6V589_9SPHN</name>
<dbReference type="CDD" id="cd06257">
    <property type="entry name" value="DnaJ"/>
    <property type="match status" value="1"/>
</dbReference>
<dbReference type="Pfam" id="PF00226">
    <property type="entry name" value="DnaJ"/>
    <property type="match status" value="1"/>
</dbReference>
<feature type="domain" description="J" evidence="2">
    <location>
        <begin position="9"/>
        <end position="72"/>
    </location>
</feature>
<dbReference type="EMBL" id="JAHVAH010000001">
    <property type="protein sequence ID" value="MBW0144724.1"/>
    <property type="molecule type" value="Genomic_DNA"/>
</dbReference>
<sequence length="192" mass="21545">MEDDEKFVDYYELLHVTPGCDDRILEAAYHHFLKKYHPDHADTADPEKFKTILAAYKVLKDPKRRAKYDRTYAALNGGGASSSGLQEDEALGDAQAHELILSNLYKQRRKSAKEPGLGPWMLQDMLGCSKEEFDFHVWYLRSKGLIDTIEDGTIAVTVAGVDHVISTSKTSKAVKLITERNEKEDIGDGDLA</sequence>
<keyword evidence="1" id="KW-0143">Chaperone</keyword>
<dbReference type="PROSITE" id="PS50076">
    <property type="entry name" value="DNAJ_2"/>
    <property type="match status" value="1"/>
</dbReference>
<dbReference type="InterPro" id="IPR001623">
    <property type="entry name" value="DnaJ_domain"/>
</dbReference>
<evidence type="ECO:0000313" key="3">
    <source>
        <dbReference type="EMBL" id="MBW0144724.1"/>
    </source>
</evidence>
<dbReference type="PANTHER" id="PTHR43096:SF52">
    <property type="entry name" value="DNAJ HOMOLOG 1, MITOCHONDRIAL-RELATED"/>
    <property type="match status" value="1"/>
</dbReference>
<reference evidence="3 4" key="1">
    <citation type="submission" date="2021-07" db="EMBL/GenBank/DDBJ databases">
        <title>The draft genome sequence of Sphingomicrobium sp. B8.</title>
        <authorList>
            <person name="Mu L."/>
        </authorList>
    </citation>
    <scope>NUCLEOTIDE SEQUENCE [LARGE SCALE GENOMIC DNA]</scope>
    <source>
        <strain evidence="3 4">B8</strain>
    </source>
</reference>
<organism evidence="3 4">
    <name type="scientific">Sphingomicrobium clamense</name>
    <dbReference type="NCBI Taxonomy" id="2851013"/>
    <lineage>
        <taxon>Bacteria</taxon>
        <taxon>Pseudomonadati</taxon>
        <taxon>Pseudomonadota</taxon>
        <taxon>Alphaproteobacteria</taxon>
        <taxon>Sphingomonadales</taxon>
        <taxon>Sphingomonadaceae</taxon>
        <taxon>Sphingomicrobium</taxon>
    </lineage>
</organism>
<evidence type="ECO:0000259" key="2">
    <source>
        <dbReference type="PROSITE" id="PS50076"/>
    </source>
</evidence>
<accession>A0ABS6V589</accession>
<evidence type="ECO:0000256" key="1">
    <source>
        <dbReference type="ARBA" id="ARBA00023186"/>
    </source>
</evidence>
<protein>
    <submittedName>
        <fullName evidence="3">DnaJ domain-containing protein</fullName>
    </submittedName>
</protein>